<keyword evidence="1" id="KW-1133">Transmembrane helix</keyword>
<dbReference type="RefSeq" id="WP_114368130.1">
    <property type="nucleotide sequence ID" value="NZ_QPEX01000011.1"/>
</dbReference>
<feature type="transmembrane region" description="Helical" evidence="1">
    <location>
        <begin position="78"/>
        <end position="102"/>
    </location>
</feature>
<keyword evidence="1" id="KW-0812">Transmembrane</keyword>
<name>A0A368KUW7_9BACT</name>
<sequence length="177" mass="19801">MDPYTSPTLEPKPDDNQLTQEEKEKLNGLSGWLVLVGIGVVIGPLRIGAMMLMTYPPIFQTDTWALLTTPGSEHYKALWAPIIIAEIAINGLQLLACLYMIYLFFAKKAAFPKWYIGLSLFVTAFIVIDAFAVKMVLPEAPIFDQDTLRELVRSVVGCAIWVPYMLVSKRVKATFTN</sequence>
<dbReference type="Proteomes" id="UP000253562">
    <property type="component" value="Unassembled WGS sequence"/>
</dbReference>
<dbReference type="AlphaFoldDB" id="A0A368KUW7"/>
<dbReference type="InterPro" id="IPR019690">
    <property type="entry name" value="DUF2569"/>
</dbReference>
<accession>A0A368KUW7</accession>
<dbReference type="Pfam" id="PF10754">
    <property type="entry name" value="DUF2569"/>
    <property type="match status" value="1"/>
</dbReference>
<evidence type="ECO:0000256" key="1">
    <source>
        <dbReference type="SAM" id="Phobius"/>
    </source>
</evidence>
<organism evidence="2 3">
    <name type="scientific">Bremerella cremea</name>
    <dbReference type="NCBI Taxonomy" id="1031537"/>
    <lineage>
        <taxon>Bacteria</taxon>
        <taxon>Pseudomonadati</taxon>
        <taxon>Planctomycetota</taxon>
        <taxon>Planctomycetia</taxon>
        <taxon>Pirellulales</taxon>
        <taxon>Pirellulaceae</taxon>
        <taxon>Bremerella</taxon>
    </lineage>
</organism>
<proteinExistence type="predicted"/>
<feature type="transmembrane region" description="Helical" evidence="1">
    <location>
        <begin position="114"/>
        <end position="131"/>
    </location>
</feature>
<gene>
    <name evidence="2" type="ORF">DTL42_07660</name>
</gene>
<feature type="transmembrane region" description="Helical" evidence="1">
    <location>
        <begin position="151"/>
        <end position="167"/>
    </location>
</feature>
<dbReference type="OrthoDB" id="9155572at2"/>
<dbReference type="EMBL" id="QPEX01000011">
    <property type="protein sequence ID" value="RCS52704.1"/>
    <property type="molecule type" value="Genomic_DNA"/>
</dbReference>
<reference evidence="2 3" key="1">
    <citation type="submission" date="2018-07" db="EMBL/GenBank/DDBJ databases">
        <title>Comparative genomes isolates from brazilian mangrove.</title>
        <authorList>
            <person name="De Araujo J.E."/>
            <person name="Taketani R.G."/>
            <person name="Silva M.C.P."/>
            <person name="Lourenco M.V."/>
            <person name="Oliveira V.M."/>
            <person name="Andreote F.D."/>
        </authorList>
    </citation>
    <scope>NUCLEOTIDE SEQUENCE [LARGE SCALE GENOMIC DNA]</scope>
    <source>
        <strain evidence="2 3">HEX PRIS-MGV</strain>
    </source>
</reference>
<protein>
    <submittedName>
        <fullName evidence="2">DUF2569 domain-containing protein</fullName>
    </submittedName>
</protein>
<evidence type="ECO:0000313" key="3">
    <source>
        <dbReference type="Proteomes" id="UP000253562"/>
    </source>
</evidence>
<keyword evidence="1" id="KW-0472">Membrane</keyword>
<evidence type="ECO:0000313" key="2">
    <source>
        <dbReference type="EMBL" id="RCS52704.1"/>
    </source>
</evidence>
<comment type="caution">
    <text evidence="2">The sequence shown here is derived from an EMBL/GenBank/DDBJ whole genome shotgun (WGS) entry which is preliminary data.</text>
</comment>
<feature type="transmembrane region" description="Helical" evidence="1">
    <location>
        <begin position="32"/>
        <end position="58"/>
    </location>
</feature>